<dbReference type="InterPro" id="IPR002591">
    <property type="entry name" value="Phosphodiest/P_Trfase"/>
</dbReference>
<reference evidence="2 3" key="1">
    <citation type="submission" date="2021-01" db="EMBL/GenBank/DDBJ databases">
        <title>Carboxyliciviraga sp.nov., isolated from coastal sediments.</title>
        <authorList>
            <person name="Lu D."/>
            <person name="Zhang T."/>
        </authorList>
    </citation>
    <scope>NUCLEOTIDE SEQUENCE [LARGE SCALE GENOMIC DNA]</scope>
    <source>
        <strain evidence="2 3">N1Y132</strain>
    </source>
</reference>
<dbReference type="EMBL" id="JAENRR010000028">
    <property type="protein sequence ID" value="MBK3518192.1"/>
    <property type="molecule type" value="Genomic_DNA"/>
</dbReference>
<protein>
    <submittedName>
        <fullName evidence="2">Alkaline phosphatase family protein</fullName>
    </submittedName>
</protein>
<proteinExistence type="predicted"/>
<gene>
    <name evidence="2" type="ORF">JIV24_12675</name>
</gene>
<organism evidence="2 3">
    <name type="scientific">Carboxylicivirga marina</name>
    <dbReference type="NCBI Taxonomy" id="2800988"/>
    <lineage>
        <taxon>Bacteria</taxon>
        <taxon>Pseudomonadati</taxon>
        <taxon>Bacteroidota</taxon>
        <taxon>Bacteroidia</taxon>
        <taxon>Marinilabiliales</taxon>
        <taxon>Marinilabiliaceae</taxon>
        <taxon>Carboxylicivirga</taxon>
    </lineage>
</organism>
<dbReference type="Gene3D" id="3.40.720.10">
    <property type="entry name" value="Alkaline Phosphatase, subunit A"/>
    <property type="match status" value="1"/>
</dbReference>
<dbReference type="InterPro" id="IPR017850">
    <property type="entry name" value="Alkaline_phosphatase_core_sf"/>
</dbReference>
<sequence length="308" mass="34712">MRASANIFLLCLLLLMESCNKQDTCEQSDIFIDGNKRGRKVLIIGIDGFRSDAMQQHISPFLYNLSQLSDTYYNDAHQVEKLTFSGPNWTSILTGVHIQKHQVGTNELGYHKLHEYPHFFNYIELADSRLNTVSLSSWTIINERIVSGNADYAKTYKYADEDVYLAALQILREQIPIVPDVMFVSFHELDGAGHDYGFSANQPEYVNTLSRIDAYINDVVSVIEAKRQAGEDWLLIVVSDHGGDNKSHKGGYGNVNIRNTIFYANHPMLTFNHSHRSAQVDVVPTVLDYLGIVSLGFNCKTDGVSLIK</sequence>
<feature type="signal peptide" evidence="1">
    <location>
        <begin position="1"/>
        <end position="21"/>
    </location>
</feature>
<evidence type="ECO:0000313" key="2">
    <source>
        <dbReference type="EMBL" id="MBK3518192.1"/>
    </source>
</evidence>
<dbReference type="Proteomes" id="UP000605676">
    <property type="component" value="Unassembled WGS sequence"/>
</dbReference>
<keyword evidence="1" id="KW-0732">Signal</keyword>
<dbReference type="RefSeq" id="WP_200465419.1">
    <property type="nucleotide sequence ID" value="NZ_JAENRR010000028.1"/>
</dbReference>
<name>A0ABS1HKI9_9BACT</name>
<keyword evidence="3" id="KW-1185">Reference proteome</keyword>
<accession>A0ABS1HKI9</accession>
<dbReference type="PANTHER" id="PTHR10151:SF120">
    <property type="entry name" value="BIS(5'-ADENOSYL)-TRIPHOSPHATASE"/>
    <property type="match status" value="1"/>
</dbReference>
<dbReference type="PANTHER" id="PTHR10151">
    <property type="entry name" value="ECTONUCLEOTIDE PYROPHOSPHATASE/PHOSPHODIESTERASE"/>
    <property type="match status" value="1"/>
</dbReference>
<evidence type="ECO:0000313" key="3">
    <source>
        <dbReference type="Proteomes" id="UP000605676"/>
    </source>
</evidence>
<dbReference type="SUPFAM" id="SSF53649">
    <property type="entry name" value="Alkaline phosphatase-like"/>
    <property type="match status" value="1"/>
</dbReference>
<evidence type="ECO:0000256" key="1">
    <source>
        <dbReference type="SAM" id="SignalP"/>
    </source>
</evidence>
<dbReference type="Pfam" id="PF01663">
    <property type="entry name" value="Phosphodiest"/>
    <property type="match status" value="2"/>
</dbReference>
<feature type="chain" id="PRO_5046267390" evidence="1">
    <location>
        <begin position="22"/>
        <end position="308"/>
    </location>
</feature>
<comment type="caution">
    <text evidence="2">The sequence shown here is derived from an EMBL/GenBank/DDBJ whole genome shotgun (WGS) entry which is preliminary data.</text>
</comment>